<comment type="caution">
    <text evidence="4">The sequence shown here is derived from an EMBL/GenBank/DDBJ whole genome shotgun (WGS) entry which is preliminary data.</text>
</comment>
<keyword evidence="2" id="KW-0812">Transmembrane</keyword>
<feature type="transmembrane region" description="Helical" evidence="2">
    <location>
        <begin position="84"/>
        <end position="102"/>
    </location>
</feature>
<name>A0A0C2MEP9_THEKT</name>
<evidence type="ECO:0000256" key="2">
    <source>
        <dbReference type="SAM" id="Phobius"/>
    </source>
</evidence>
<proteinExistence type="predicted"/>
<feature type="transmembrane region" description="Helical" evidence="2">
    <location>
        <begin position="141"/>
        <end position="163"/>
    </location>
</feature>
<dbReference type="Proteomes" id="UP000031668">
    <property type="component" value="Unassembled WGS sequence"/>
</dbReference>
<dbReference type="EMBL" id="JWZT01005751">
    <property type="protein sequence ID" value="KII60226.1"/>
    <property type="molecule type" value="Genomic_DNA"/>
</dbReference>
<evidence type="ECO:0000313" key="5">
    <source>
        <dbReference type="Proteomes" id="UP000031668"/>
    </source>
</evidence>
<keyword evidence="2" id="KW-0472">Membrane</keyword>
<feature type="chain" id="PRO_5002152249" evidence="3">
    <location>
        <begin position="20"/>
        <end position="210"/>
    </location>
</feature>
<evidence type="ECO:0000256" key="3">
    <source>
        <dbReference type="SAM" id="SignalP"/>
    </source>
</evidence>
<feature type="region of interest" description="Disordered" evidence="1">
    <location>
        <begin position="187"/>
        <end position="210"/>
    </location>
</feature>
<accession>A0A0C2MEP9</accession>
<dbReference type="AlphaFoldDB" id="A0A0C2MEP9"/>
<reference evidence="4 5" key="1">
    <citation type="journal article" date="2014" name="Genome Biol. Evol.">
        <title>The genome of the myxosporean Thelohanellus kitauei shows adaptations to nutrient acquisition within its fish host.</title>
        <authorList>
            <person name="Yang Y."/>
            <person name="Xiong J."/>
            <person name="Zhou Z."/>
            <person name="Huo F."/>
            <person name="Miao W."/>
            <person name="Ran C."/>
            <person name="Liu Y."/>
            <person name="Zhang J."/>
            <person name="Feng J."/>
            <person name="Wang M."/>
            <person name="Wang M."/>
            <person name="Wang L."/>
            <person name="Yao B."/>
        </authorList>
    </citation>
    <scope>NUCLEOTIDE SEQUENCE [LARGE SCALE GENOMIC DNA]</scope>
    <source>
        <strain evidence="4">Wuqing</strain>
    </source>
</reference>
<protein>
    <submittedName>
        <fullName evidence="4">Uncharacterized protein</fullName>
    </submittedName>
</protein>
<gene>
    <name evidence="4" type="ORF">RF11_13388</name>
</gene>
<keyword evidence="5" id="KW-1185">Reference proteome</keyword>
<feature type="signal peptide" evidence="3">
    <location>
        <begin position="1"/>
        <end position="19"/>
    </location>
</feature>
<organism evidence="4 5">
    <name type="scientific">Thelohanellus kitauei</name>
    <name type="common">Myxosporean</name>
    <dbReference type="NCBI Taxonomy" id="669202"/>
    <lineage>
        <taxon>Eukaryota</taxon>
        <taxon>Metazoa</taxon>
        <taxon>Cnidaria</taxon>
        <taxon>Myxozoa</taxon>
        <taxon>Myxosporea</taxon>
        <taxon>Bivalvulida</taxon>
        <taxon>Platysporina</taxon>
        <taxon>Myxobolidae</taxon>
        <taxon>Thelohanellus</taxon>
    </lineage>
</organism>
<sequence>MILLTLCVFLPNLITTSLKKHECQFNNTVIQNGIVKPTQNDSSADSVFRESSSNHIFVVCLLIVSTYAAQILRIGLIKTPFSDAYQFMLMCLGLIVTSLASGKKFTNIEIIHLKSLYNLNPFIESFSENLKHGCVTGNVSALLHLPLVIFCLNMLEILLFVLYHMEISINPIRITFVGKDTINMQLNPNKRDKKTQNDNRDVNWTQTHAN</sequence>
<evidence type="ECO:0000256" key="1">
    <source>
        <dbReference type="SAM" id="MobiDB-lite"/>
    </source>
</evidence>
<keyword evidence="3" id="KW-0732">Signal</keyword>
<evidence type="ECO:0000313" key="4">
    <source>
        <dbReference type="EMBL" id="KII60226.1"/>
    </source>
</evidence>
<feature type="transmembrane region" description="Helical" evidence="2">
    <location>
        <begin position="55"/>
        <end position="72"/>
    </location>
</feature>
<keyword evidence="2" id="KW-1133">Transmembrane helix</keyword>